<sequence>MDRLINTILAKVAQLPAKRTLMYDVEGFTEDEVTDLQEKLAQDDTLHVEVTGTKHHPVLEIHPQSASLPK</sequence>
<gene>
    <name evidence="1" type="ORF">HEQ44_03395</name>
</gene>
<proteinExistence type="predicted"/>
<reference evidence="1 2" key="1">
    <citation type="submission" date="2020-03" db="EMBL/GenBank/DDBJ databases">
        <authorList>
            <person name="Zhang Z."/>
            <person name="Guo Z."/>
            <person name="Hou Q."/>
            <person name="Shen X."/>
        </authorList>
    </citation>
    <scope>NUCLEOTIDE SEQUENCE [LARGE SCALE GENOMIC DNA]</scope>
    <source>
        <strain evidence="1 2">HBUAS51329</strain>
    </source>
</reference>
<comment type="caution">
    <text evidence="1">The sequence shown here is derived from an EMBL/GenBank/DDBJ whole genome shotgun (WGS) entry which is preliminary data.</text>
</comment>
<evidence type="ECO:0000313" key="1">
    <source>
        <dbReference type="EMBL" id="NLR29222.1"/>
    </source>
</evidence>
<keyword evidence="2" id="KW-1185">Reference proteome</keyword>
<dbReference type="EMBL" id="JAAVSD010000007">
    <property type="protein sequence ID" value="NLR29222.1"/>
    <property type="molecule type" value="Genomic_DNA"/>
</dbReference>
<accession>A0ABX1L5E5</accession>
<protein>
    <submittedName>
        <fullName evidence="1">Uncharacterized protein</fullName>
    </submittedName>
</protein>
<organism evidence="1 2">
    <name type="scientific">Levilactobacillus tujiorum</name>
    <dbReference type="NCBI Taxonomy" id="2912243"/>
    <lineage>
        <taxon>Bacteria</taxon>
        <taxon>Bacillati</taxon>
        <taxon>Bacillota</taxon>
        <taxon>Bacilli</taxon>
        <taxon>Lactobacillales</taxon>
        <taxon>Lactobacillaceae</taxon>
        <taxon>Levilactobacillus</taxon>
    </lineage>
</organism>
<evidence type="ECO:0000313" key="2">
    <source>
        <dbReference type="Proteomes" id="UP000707477"/>
    </source>
</evidence>
<dbReference type="Proteomes" id="UP000707477">
    <property type="component" value="Unassembled WGS sequence"/>
</dbReference>
<name>A0ABX1L5E5_9LACO</name>
<dbReference type="RefSeq" id="WP_168849045.1">
    <property type="nucleotide sequence ID" value="NZ_JAAVSD010000007.1"/>
</dbReference>